<reference evidence="1" key="2">
    <citation type="submission" date="2021-10" db="EMBL/GenBank/DDBJ databases">
        <authorList>
            <person name="Piombo E."/>
        </authorList>
    </citation>
    <scope>NUCLEOTIDE SEQUENCE</scope>
</reference>
<name>A0ACA9TR62_BIOOC</name>
<comment type="caution">
    <text evidence="1">The sequence shown here is derived from an EMBL/GenBank/DDBJ whole genome shotgun (WGS) entry which is preliminary data.</text>
</comment>
<accession>A0ACA9TR62</accession>
<evidence type="ECO:0000313" key="1">
    <source>
        <dbReference type="EMBL" id="CAG9943436.1"/>
    </source>
</evidence>
<dbReference type="EMBL" id="CADEHS020000007">
    <property type="protein sequence ID" value="CAG9943436.1"/>
    <property type="molecule type" value="Genomic_DNA"/>
</dbReference>
<dbReference type="Proteomes" id="UP000836387">
    <property type="component" value="Unassembled WGS sequence"/>
</dbReference>
<organism evidence="1 2">
    <name type="scientific">Clonostachys rosea f. rosea IK726</name>
    <dbReference type="NCBI Taxonomy" id="1349383"/>
    <lineage>
        <taxon>Eukaryota</taxon>
        <taxon>Fungi</taxon>
        <taxon>Dikarya</taxon>
        <taxon>Ascomycota</taxon>
        <taxon>Pezizomycotina</taxon>
        <taxon>Sordariomycetes</taxon>
        <taxon>Hypocreomycetidae</taxon>
        <taxon>Hypocreales</taxon>
        <taxon>Bionectriaceae</taxon>
        <taxon>Clonostachys</taxon>
    </lineage>
</organism>
<protein>
    <submittedName>
        <fullName evidence="1">Uncharacterized protein</fullName>
    </submittedName>
</protein>
<proteinExistence type="predicted"/>
<keyword evidence="2" id="KW-1185">Reference proteome</keyword>
<reference evidence="1" key="1">
    <citation type="submission" date="2020-04" db="EMBL/GenBank/DDBJ databases">
        <authorList>
            <person name="Broberg M."/>
        </authorList>
    </citation>
    <scope>NUCLEOTIDE SEQUENCE</scope>
</reference>
<sequence>MADPSHLGLPTPSKSQRSKDEAIINRGREHKGLTGSFSSNLGQRTSSAQTCREPKAKAGANGFVKALVAKLESSDDISTMSSMSNLSAGSTSPKSKQPVSPVSSPSPDSSYQKPPNIPQTAPGVEGYSLTFLKYQQYFARDKPLYRCLDEQETSSDSSKTRVVFRSSGGETPLPEDLQKILRGPETPSQEAQPQLKRGEATTSQSADHNDAGGTPAKTEDKQPQDGNTNQRDPEEVKAFWSHVRNYLAPSDSESDEPEAPSKSRGDKKHRRNNREAASCLSPHRKANSAPNVDVRGYFSPPGRIRFLSVEEKMMEIDEFFGSDDNNDETGIRR</sequence>
<evidence type="ECO:0000313" key="2">
    <source>
        <dbReference type="Proteomes" id="UP000836387"/>
    </source>
</evidence>
<gene>
    <name evidence="1" type="ORF">CRV2_00000593</name>
</gene>